<dbReference type="VEuPathDB" id="VectorBase:RPRC000597"/>
<dbReference type="SUPFAM" id="SSF88713">
    <property type="entry name" value="Glycoside hydrolase/deacetylase"/>
    <property type="match status" value="1"/>
</dbReference>
<name>T1H996_RHOPR</name>
<dbReference type="InterPro" id="IPR000602">
    <property type="entry name" value="Glyco_hydro_38_N"/>
</dbReference>
<organism evidence="2 3">
    <name type="scientific">Rhodnius prolixus</name>
    <name type="common">Triatomid bug</name>
    <dbReference type="NCBI Taxonomy" id="13249"/>
    <lineage>
        <taxon>Eukaryota</taxon>
        <taxon>Metazoa</taxon>
        <taxon>Ecdysozoa</taxon>
        <taxon>Arthropoda</taxon>
        <taxon>Hexapoda</taxon>
        <taxon>Insecta</taxon>
        <taxon>Pterygota</taxon>
        <taxon>Neoptera</taxon>
        <taxon>Paraneoptera</taxon>
        <taxon>Hemiptera</taxon>
        <taxon>Heteroptera</taxon>
        <taxon>Panheteroptera</taxon>
        <taxon>Cimicomorpha</taxon>
        <taxon>Reduviidae</taxon>
        <taxon>Triatominae</taxon>
        <taxon>Rhodnius</taxon>
    </lineage>
</organism>
<keyword evidence="3" id="KW-1185">Reference proteome</keyword>
<dbReference type="InterPro" id="IPR027291">
    <property type="entry name" value="Glyco_hydro_38_N_sf"/>
</dbReference>
<evidence type="ECO:0000313" key="2">
    <source>
        <dbReference type="EnsemblMetazoa" id="RPRC000597-PA"/>
    </source>
</evidence>
<dbReference type="AlphaFoldDB" id="T1H996"/>
<evidence type="ECO:0000259" key="1">
    <source>
        <dbReference type="Pfam" id="PF01074"/>
    </source>
</evidence>
<dbReference type="InterPro" id="IPR050843">
    <property type="entry name" value="Glycosyl_Hydrlase_38"/>
</dbReference>
<dbReference type="EMBL" id="ACPB03015712">
    <property type="status" value="NOT_ANNOTATED_CDS"/>
    <property type="molecule type" value="Genomic_DNA"/>
</dbReference>
<dbReference type="EnsemblMetazoa" id="RPRC000597-RA">
    <property type="protein sequence ID" value="RPRC000597-PA"/>
    <property type="gene ID" value="RPRC000597"/>
</dbReference>
<evidence type="ECO:0000313" key="3">
    <source>
        <dbReference type="Proteomes" id="UP000015103"/>
    </source>
</evidence>
<dbReference type="eggNOG" id="KOG1958">
    <property type="taxonomic scope" value="Eukaryota"/>
</dbReference>
<dbReference type="InParanoid" id="T1H996"/>
<dbReference type="STRING" id="13249.T1H996"/>
<dbReference type="GO" id="GO:0006013">
    <property type="term" value="P:mannose metabolic process"/>
    <property type="evidence" value="ECO:0007669"/>
    <property type="project" value="InterPro"/>
</dbReference>
<dbReference type="HOGENOM" id="CLU_931610_0_0_1"/>
<dbReference type="PANTHER" id="PTHR11607">
    <property type="entry name" value="ALPHA-MANNOSIDASE"/>
    <property type="match status" value="1"/>
</dbReference>
<dbReference type="Pfam" id="PF01074">
    <property type="entry name" value="Glyco_hydro_38N"/>
    <property type="match status" value="1"/>
</dbReference>
<dbReference type="Gene3D" id="3.20.110.10">
    <property type="entry name" value="Glycoside hydrolase 38, N terminal domain"/>
    <property type="match status" value="1"/>
</dbReference>
<sequence length="299" mass="33847">MEADSPETCYMEFLHGGARERGRNPLFKSFQISPLPSIQKFEKSILLNRREQIKVFANSSHFARTAVLMYPNFKSAVLDLVPVFAEIIVAAVGIPVYSTDSNYRLVVEEKSNKWASDGARSRMKYLIKNGQLEIVTGGWVMPDEATTQLFGLLNQLIEGHQWLYQQIGILPETGWSIDPFGVGSTIPYLLTAAGINKGYLIQRIHFAWKRFLARIGGLDAVWRPDFTNNDQYDMPLRVQHSSTYSLTDSCGILPKLCSLYDFNRAKKAVNFSNIRRRAEVLFPSPTVAKEDSVYTEYTG</sequence>
<dbReference type="Proteomes" id="UP000015103">
    <property type="component" value="Unassembled WGS sequence"/>
</dbReference>
<protein>
    <submittedName>
        <fullName evidence="2">Glyco_hydro_38N domain-containing protein</fullName>
    </submittedName>
</protein>
<accession>T1H996</accession>
<reference evidence="2" key="1">
    <citation type="submission" date="2015-05" db="UniProtKB">
        <authorList>
            <consortium name="EnsemblMetazoa"/>
        </authorList>
    </citation>
    <scope>IDENTIFICATION</scope>
</reference>
<dbReference type="GO" id="GO:0006491">
    <property type="term" value="P:N-glycan processing"/>
    <property type="evidence" value="ECO:0007669"/>
    <property type="project" value="TreeGrafter"/>
</dbReference>
<dbReference type="InterPro" id="IPR011330">
    <property type="entry name" value="Glyco_hydro/deAcase_b/a-brl"/>
</dbReference>
<feature type="domain" description="Glycoside hydrolase family 38 N-terminal" evidence="1">
    <location>
        <begin position="119"/>
        <end position="212"/>
    </location>
</feature>
<proteinExistence type="predicted"/>
<dbReference type="GO" id="GO:0004559">
    <property type="term" value="F:alpha-mannosidase activity"/>
    <property type="evidence" value="ECO:0007669"/>
    <property type="project" value="InterPro"/>
</dbReference>
<dbReference type="GO" id="GO:0000139">
    <property type="term" value="C:Golgi membrane"/>
    <property type="evidence" value="ECO:0007669"/>
    <property type="project" value="TreeGrafter"/>
</dbReference>
<dbReference type="PANTHER" id="PTHR11607:SF70">
    <property type="entry name" value="ALPHA-MANNOSIDASE"/>
    <property type="match status" value="1"/>
</dbReference>